<reference evidence="2" key="2">
    <citation type="submission" date="2025-08" db="UniProtKB">
        <authorList>
            <consortium name="RefSeq"/>
        </authorList>
    </citation>
    <scope>IDENTIFICATION</scope>
</reference>
<protein>
    <submittedName>
        <fullName evidence="2">Uncharacterized protein</fullName>
    </submittedName>
</protein>
<sequence>MAWYSALLPCMLWWRNLLWRNSTNRYRQSTDDLTSLTDKIPNLGERLPNLLSFVNSIPDQSTTAGKINHKALRDPELFAIRSSCIDKSASKWMVSLYYEPPPSLDDLEIKNFGSRIPESEDDPIEAIFHYEGENIWVSVPYLYARTRSLSSGLF</sequence>
<dbReference type="GeneID" id="4983514"/>
<evidence type="ECO:0000256" key="1">
    <source>
        <dbReference type="SAM" id="SignalP"/>
    </source>
</evidence>
<dbReference type="KEGG" id="ang:An08g12010"/>
<reference evidence="2" key="1">
    <citation type="submission" date="2025-02" db="EMBL/GenBank/DDBJ databases">
        <authorList>
            <consortium name="NCBI Genome Project"/>
        </authorList>
    </citation>
    <scope>NUCLEOTIDE SEQUENCE</scope>
</reference>
<name>A0AAJ8DYX9_ASPNG</name>
<accession>A0AAJ8DYX9</accession>
<feature type="signal peptide" evidence="1">
    <location>
        <begin position="1"/>
        <end position="18"/>
    </location>
</feature>
<keyword evidence="1" id="KW-0732">Signal</keyword>
<dbReference type="RefSeq" id="XP_059601263.1">
    <property type="nucleotide sequence ID" value="XM_059749487.1"/>
</dbReference>
<organism evidence="2">
    <name type="scientific">Aspergillus niger</name>
    <dbReference type="NCBI Taxonomy" id="5061"/>
    <lineage>
        <taxon>Eukaryota</taxon>
        <taxon>Fungi</taxon>
        <taxon>Dikarya</taxon>
        <taxon>Ascomycota</taxon>
        <taxon>Pezizomycotina</taxon>
        <taxon>Eurotiomycetes</taxon>
        <taxon>Eurotiomycetidae</taxon>
        <taxon>Eurotiales</taxon>
        <taxon>Aspergillaceae</taxon>
        <taxon>Aspergillus</taxon>
        <taxon>Aspergillus subgen. Circumdati</taxon>
    </lineage>
</organism>
<feature type="chain" id="PRO_5044868920" evidence="1">
    <location>
        <begin position="19"/>
        <end position="154"/>
    </location>
</feature>
<dbReference type="AlphaFoldDB" id="A0AAJ8DYX9"/>
<evidence type="ECO:0000313" key="2">
    <source>
        <dbReference type="RefSeq" id="XP_059601263.1"/>
    </source>
</evidence>
<gene>
    <name evidence="2" type="ORF">An08g12010</name>
</gene>
<proteinExistence type="predicted"/>
<dbReference type="VEuPathDB" id="FungiDB:An08g12010"/>